<reference evidence="2 3" key="1">
    <citation type="journal article" date="2021" name="Elife">
        <title>Chloroplast acquisition without the gene transfer in kleptoplastic sea slugs, Plakobranchus ocellatus.</title>
        <authorList>
            <person name="Maeda T."/>
            <person name="Takahashi S."/>
            <person name="Yoshida T."/>
            <person name="Shimamura S."/>
            <person name="Takaki Y."/>
            <person name="Nagai Y."/>
            <person name="Toyoda A."/>
            <person name="Suzuki Y."/>
            <person name="Arimoto A."/>
            <person name="Ishii H."/>
            <person name="Satoh N."/>
            <person name="Nishiyama T."/>
            <person name="Hasebe M."/>
            <person name="Maruyama T."/>
            <person name="Minagawa J."/>
            <person name="Obokata J."/>
            <person name="Shigenobu S."/>
        </authorList>
    </citation>
    <scope>NUCLEOTIDE SEQUENCE [LARGE SCALE GENOMIC DNA]</scope>
</reference>
<feature type="region of interest" description="Disordered" evidence="1">
    <location>
        <begin position="41"/>
        <end position="64"/>
    </location>
</feature>
<feature type="region of interest" description="Disordered" evidence="1">
    <location>
        <begin position="88"/>
        <end position="113"/>
    </location>
</feature>
<name>A0AAV3ZDS7_9GAST</name>
<sequence length="113" mass="13230">MRPILPKSRVDLQIEAGVDECYFNRLRLESCWDSRCADCNKPLQTPNDPNRPQQTAAGRYRPLRTAIKKTDTDRSDRYGRLQTVAERNRALQTATERYNATDFRRSHQTTTER</sequence>
<evidence type="ECO:0000256" key="1">
    <source>
        <dbReference type="SAM" id="MobiDB-lite"/>
    </source>
</evidence>
<dbReference type="AlphaFoldDB" id="A0AAV3ZDS7"/>
<feature type="compositionally biased region" description="Polar residues" evidence="1">
    <location>
        <begin position="42"/>
        <end position="56"/>
    </location>
</feature>
<gene>
    <name evidence="2" type="ORF">PoB_002389100</name>
</gene>
<organism evidence="2 3">
    <name type="scientific">Plakobranchus ocellatus</name>
    <dbReference type="NCBI Taxonomy" id="259542"/>
    <lineage>
        <taxon>Eukaryota</taxon>
        <taxon>Metazoa</taxon>
        <taxon>Spiralia</taxon>
        <taxon>Lophotrochozoa</taxon>
        <taxon>Mollusca</taxon>
        <taxon>Gastropoda</taxon>
        <taxon>Heterobranchia</taxon>
        <taxon>Euthyneura</taxon>
        <taxon>Panpulmonata</taxon>
        <taxon>Sacoglossa</taxon>
        <taxon>Placobranchoidea</taxon>
        <taxon>Plakobranchidae</taxon>
        <taxon>Plakobranchus</taxon>
    </lineage>
</organism>
<evidence type="ECO:0000313" key="3">
    <source>
        <dbReference type="Proteomes" id="UP000735302"/>
    </source>
</evidence>
<evidence type="ECO:0000313" key="2">
    <source>
        <dbReference type="EMBL" id="GFN97385.1"/>
    </source>
</evidence>
<comment type="caution">
    <text evidence="2">The sequence shown here is derived from an EMBL/GenBank/DDBJ whole genome shotgun (WGS) entry which is preliminary data.</text>
</comment>
<dbReference type="Proteomes" id="UP000735302">
    <property type="component" value="Unassembled WGS sequence"/>
</dbReference>
<dbReference type="EMBL" id="BLXT01002759">
    <property type="protein sequence ID" value="GFN97385.1"/>
    <property type="molecule type" value="Genomic_DNA"/>
</dbReference>
<proteinExistence type="predicted"/>
<feature type="compositionally biased region" description="Basic and acidic residues" evidence="1">
    <location>
        <begin position="102"/>
        <end position="113"/>
    </location>
</feature>
<keyword evidence="3" id="KW-1185">Reference proteome</keyword>
<protein>
    <submittedName>
        <fullName evidence="2">Uncharacterized protein</fullName>
    </submittedName>
</protein>
<accession>A0AAV3ZDS7</accession>